<evidence type="ECO:0000256" key="2">
    <source>
        <dbReference type="PROSITE-ProRule" id="PRU00335"/>
    </source>
</evidence>
<reference evidence="4 5" key="1">
    <citation type="submission" date="2020-08" db="EMBL/GenBank/DDBJ databases">
        <title>Genomic Encyclopedia of Type Strains, Phase IV (KMG-V): Genome sequencing to study the core and pangenomes of soil and plant-associated prokaryotes.</title>
        <authorList>
            <person name="Whitman W."/>
        </authorList>
    </citation>
    <scope>NUCLEOTIDE SEQUENCE [LARGE SCALE GENOMIC DNA]</scope>
    <source>
        <strain evidence="4 5">S3M1</strain>
    </source>
</reference>
<dbReference type="AlphaFoldDB" id="A0A7W8ZP13"/>
<feature type="DNA-binding region" description="H-T-H motif" evidence="2">
    <location>
        <begin position="28"/>
        <end position="47"/>
    </location>
</feature>
<gene>
    <name evidence="4" type="ORF">HDE68_003491</name>
</gene>
<dbReference type="Proteomes" id="UP000537204">
    <property type="component" value="Unassembled WGS sequence"/>
</dbReference>
<evidence type="ECO:0000256" key="1">
    <source>
        <dbReference type="ARBA" id="ARBA00023125"/>
    </source>
</evidence>
<dbReference type="InterPro" id="IPR009057">
    <property type="entry name" value="Homeodomain-like_sf"/>
</dbReference>
<dbReference type="PROSITE" id="PS50977">
    <property type="entry name" value="HTH_TETR_2"/>
    <property type="match status" value="1"/>
</dbReference>
<comment type="caution">
    <text evidence="4">The sequence shown here is derived from an EMBL/GenBank/DDBJ whole genome shotgun (WGS) entry which is preliminary data.</text>
</comment>
<dbReference type="Pfam" id="PF00440">
    <property type="entry name" value="TetR_N"/>
    <property type="match status" value="1"/>
</dbReference>
<dbReference type="SUPFAM" id="SSF46689">
    <property type="entry name" value="Homeodomain-like"/>
    <property type="match status" value="1"/>
</dbReference>
<evidence type="ECO:0000313" key="5">
    <source>
        <dbReference type="Proteomes" id="UP000537204"/>
    </source>
</evidence>
<feature type="domain" description="HTH tetR-type" evidence="3">
    <location>
        <begin position="5"/>
        <end position="65"/>
    </location>
</feature>
<dbReference type="InterPro" id="IPR001647">
    <property type="entry name" value="HTH_TetR"/>
</dbReference>
<organism evidence="4 5">
    <name type="scientific">Pedobacter cryoconitis</name>
    <dbReference type="NCBI Taxonomy" id="188932"/>
    <lineage>
        <taxon>Bacteria</taxon>
        <taxon>Pseudomonadati</taxon>
        <taxon>Bacteroidota</taxon>
        <taxon>Sphingobacteriia</taxon>
        <taxon>Sphingobacteriales</taxon>
        <taxon>Sphingobacteriaceae</taxon>
        <taxon>Pedobacter</taxon>
    </lineage>
</organism>
<name>A0A7W8ZP13_9SPHI</name>
<protein>
    <submittedName>
        <fullName evidence="4">AcrR family transcriptional regulator</fullName>
    </submittedName>
</protein>
<accession>A0A7W8ZP13</accession>
<dbReference type="RefSeq" id="WP_183883443.1">
    <property type="nucleotide sequence ID" value="NZ_JACHCD010000001.1"/>
</dbReference>
<evidence type="ECO:0000259" key="3">
    <source>
        <dbReference type="PROSITE" id="PS50977"/>
    </source>
</evidence>
<dbReference type="EMBL" id="JACHCE010000005">
    <property type="protein sequence ID" value="MBB5637576.1"/>
    <property type="molecule type" value="Genomic_DNA"/>
</dbReference>
<evidence type="ECO:0000313" key="4">
    <source>
        <dbReference type="EMBL" id="MBB5637576.1"/>
    </source>
</evidence>
<keyword evidence="1 2" id="KW-0238">DNA-binding</keyword>
<sequence>MDKKEERLNHILRITTGILSQEGADELSMRKIAKAANLSLSNLQYYYKDKNELLIATAQYYFQSCAQEVTQTLNLLKAETTFSIEKFLEKVLDLLLVKGKDSEQSVMFREIWALSSRNEQLEKAVETYYKNYCIWMIDLIASFSKQPHELVSLLVPYVEGYAIMGSILPLNKEAVIKLLIKVILYTEE</sequence>
<dbReference type="GO" id="GO:0003677">
    <property type="term" value="F:DNA binding"/>
    <property type="evidence" value="ECO:0007669"/>
    <property type="project" value="UniProtKB-UniRule"/>
</dbReference>
<dbReference type="Gene3D" id="1.10.357.10">
    <property type="entry name" value="Tetracycline Repressor, domain 2"/>
    <property type="match status" value="1"/>
</dbReference>
<proteinExistence type="predicted"/>